<evidence type="ECO:0000256" key="2">
    <source>
        <dbReference type="ARBA" id="ARBA00022649"/>
    </source>
</evidence>
<reference evidence="6 7" key="1">
    <citation type="submission" date="2014-07" db="EMBL/GenBank/DDBJ databases">
        <title>Methanogenic archaea and the global carbon cycle.</title>
        <authorList>
            <person name="Henriksen J.R."/>
            <person name="Luke J."/>
            <person name="Reinhart S."/>
            <person name="Benedict M.N."/>
            <person name="Youngblut N.D."/>
            <person name="Metcalf M.E."/>
            <person name="Whitaker R.J."/>
            <person name="Metcalf W.W."/>
        </authorList>
    </citation>
    <scope>NUCLEOTIDE SEQUENCE [LARGE SCALE GENOMIC DNA]</scope>
    <source>
        <strain evidence="6 7">WWM610</strain>
    </source>
</reference>
<dbReference type="PATRIC" id="fig|1434117.4.peg.167"/>
<accession>A0A0E3PU91</accession>
<dbReference type="GO" id="GO:0110001">
    <property type="term" value="C:toxin-antitoxin complex"/>
    <property type="evidence" value="ECO:0007669"/>
    <property type="project" value="InterPro"/>
</dbReference>
<dbReference type="EMBL" id="CP009509">
    <property type="protein sequence ID" value="AKB39137.1"/>
    <property type="molecule type" value="Genomic_DNA"/>
</dbReference>
<dbReference type="AlphaFoldDB" id="A0A0E3PU91"/>
<keyword evidence="5" id="KW-0378">Hydrolase</keyword>
<keyword evidence="2" id="KW-1277">Toxin-antitoxin system</keyword>
<proteinExistence type="predicted"/>
<evidence type="ECO:0000256" key="4">
    <source>
        <dbReference type="ARBA" id="ARBA00022741"/>
    </source>
</evidence>
<organism evidence="6 7">
    <name type="scientific">Methanosarcina mazei WWM610</name>
    <dbReference type="NCBI Taxonomy" id="1434117"/>
    <lineage>
        <taxon>Archaea</taxon>
        <taxon>Methanobacteriati</taxon>
        <taxon>Methanobacteriota</taxon>
        <taxon>Stenosarchaea group</taxon>
        <taxon>Methanomicrobia</taxon>
        <taxon>Methanosarcinales</taxon>
        <taxon>Methanosarcinaceae</taxon>
        <taxon>Methanosarcina</taxon>
    </lineage>
</organism>
<gene>
    <name evidence="6" type="ORF">MSMAW_0146</name>
</gene>
<evidence type="ECO:0000313" key="6">
    <source>
        <dbReference type="EMBL" id="AKB39137.1"/>
    </source>
</evidence>
<evidence type="ECO:0000256" key="3">
    <source>
        <dbReference type="ARBA" id="ARBA00022722"/>
    </source>
</evidence>
<dbReference type="GO" id="GO:0016787">
    <property type="term" value="F:hydrolase activity"/>
    <property type="evidence" value="ECO:0007669"/>
    <property type="project" value="UniProtKB-KW"/>
</dbReference>
<evidence type="ECO:0000313" key="7">
    <source>
        <dbReference type="Proteomes" id="UP000033058"/>
    </source>
</evidence>
<dbReference type="HOGENOM" id="CLU_142825_3_3_2"/>
<evidence type="ECO:0000256" key="5">
    <source>
        <dbReference type="ARBA" id="ARBA00022801"/>
    </source>
</evidence>
<dbReference type="RefSeq" id="WP_048036835.1">
    <property type="nucleotide sequence ID" value="NZ_CP009509.1"/>
</dbReference>
<dbReference type="PANTHER" id="PTHR34139:SF1">
    <property type="entry name" value="RNASE MJ1380-RELATED"/>
    <property type="match status" value="1"/>
</dbReference>
<keyword evidence="3" id="KW-0540">Nuclease</keyword>
<keyword evidence="4" id="KW-0547">Nucleotide-binding</keyword>
<dbReference type="PANTHER" id="PTHR34139">
    <property type="entry name" value="UPF0331 PROTEIN MJ0127"/>
    <property type="match status" value="1"/>
</dbReference>
<keyword evidence="1" id="KW-0597">Phosphoprotein</keyword>
<dbReference type="InterPro" id="IPR008201">
    <property type="entry name" value="HepT-like"/>
</dbReference>
<name>A0A0E3PU91_METMZ</name>
<evidence type="ECO:0000256" key="1">
    <source>
        <dbReference type="ARBA" id="ARBA00022553"/>
    </source>
</evidence>
<dbReference type="GO" id="GO:0000166">
    <property type="term" value="F:nucleotide binding"/>
    <property type="evidence" value="ECO:0007669"/>
    <property type="project" value="UniProtKB-KW"/>
</dbReference>
<dbReference type="GeneID" id="24849739"/>
<dbReference type="GO" id="GO:0004540">
    <property type="term" value="F:RNA nuclease activity"/>
    <property type="evidence" value="ECO:0007669"/>
    <property type="project" value="InterPro"/>
</dbReference>
<dbReference type="Proteomes" id="UP000033058">
    <property type="component" value="Chromosome"/>
</dbReference>
<dbReference type="Pfam" id="PF01934">
    <property type="entry name" value="HepT-like"/>
    <property type="match status" value="1"/>
</dbReference>
<evidence type="ECO:0008006" key="8">
    <source>
        <dbReference type="Google" id="ProtNLM"/>
    </source>
</evidence>
<protein>
    <recommendedName>
        <fullName evidence="8">DUF86 domain-containing protein</fullName>
    </recommendedName>
</protein>
<dbReference type="InterPro" id="IPR051813">
    <property type="entry name" value="HepT_RNase_toxin"/>
</dbReference>
<sequence>MTTGVAGDYIEDILNALLDIQDFIAEYSYEQFVNDRKTQYAVIRAIEIIGEASKNLPLEIREKYRAVPWRDMATMRDRLIHGYFGVDLIILWDTAQQDIPPLVPIFKSILSEIE</sequence>